<proteinExistence type="inferred from homology"/>
<name>A0A379F7C2_PROVU</name>
<dbReference type="PANTHER" id="PTHR30588:SF0">
    <property type="entry name" value="BRANCHED-CHAIN AMINO ACID PERMEASE BRNQ"/>
    <property type="match status" value="1"/>
</dbReference>
<feature type="transmembrane region" description="Helical" evidence="9">
    <location>
        <begin position="102"/>
        <end position="119"/>
    </location>
</feature>
<evidence type="ECO:0000256" key="7">
    <source>
        <dbReference type="ARBA" id="ARBA00022989"/>
    </source>
</evidence>
<feature type="transmembrane region" description="Helical" evidence="9">
    <location>
        <begin position="333"/>
        <end position="352"/>
    </location>
</feature>
<feature type="transmembrane region" description="Helical" evidence="9">
    <location>
        <begin position="60"/>
        <end position="82"/>
    </location>
</feature>
<feature type="transmembrane region" description="Helical" evidence="9">
    <location>
        <begin position="170"/>
        <end position="190"/>
    </location>
</feature>
<dbReference type="GO" id="GO:0015818">
    <property type="term" value="P:isoleucine transport"/>
    <property type="evidence" value="ECO:0007669"/>
    <property type="project" value="TreeGrafter"/>
</dbReference>
<dbReference type="NCBIfam" id="TIGR00796">
    <property type="entry name" value="livcs"/>
    <property type="match status" value="1"/>
</dbReference>
<organism evidence="10 11">
    <name type="scientific">Proteus vulgaris</name>
    <dbReference type="NCBI Taxonomy" id="585"/>
    <lineage>
        <taxon>Bacteria</taxon>
        <taxon>Pseudomonadati</taxon>
        <taxon>Pseudomonadota</taxon>
        <taxon>Gammaproteobacteria</taxon>
        <taxon>Enterobacterales</taxon>
        <taxon>Morganellaceae</taxon>
        <taxon>Proteus</taxon>
    </lineage>
</organism>
<keyword evidence="5 9" id="KW-0812">Transmembrane</keyword>
<feature type="transmembrane region" description="Helical" evidence="9">
    <location>
        <begin position="243"/>
        <end position="265"/>
    </location>
</feature>
<dbReference type="EMBL" id="UGTW01000001">
    <property type="protein sequence ID" value="SUC15302.1"/>
    <property type="molecule type" value="Genomic_DNA"/>
</dbReference>
<keyword evidence="4" id="KW-1003">Cell membrane</keyword>
<evidence type="ECO:0000256" key="9">
    <source>
        <dbReference type="RuleBase" id="RU362122"/>
    </source>
</evidence>
<dbReference type="GO" id="GO:0005886">
    <property type="term" value="C:plasma membrane"/>
    <property type="evidence" value="ECO:0007669"/>
    <property type="project" value="UniProtKB-SubCell"/>
</dbReference>
<feature type="transmembrane region" description="Helical" evidence="9">
    <location>
        <begin position="300"/>
        <end position="321"/>
    </location>
</feature>
<dbReference type="GO" id="GO:0015820">
    <property type="term" value="P:L-leucine transport"/>
    <property type="evidence" value="ECO:0007669"/>
    <property type="project" value="TreeGrafter"/>
</dbReference>
<evidence type="ECO:0000313" key="10">
    <source>
        <dbReference type="EMBL" id="SUC15302.1"/>
    </source>
</evidence>
<comment type="similarity">
    <text evidence="2 9">Belongs to the branched chain amino acid transporter family.</text>
</comment>
<dbReference type="GO" id="GO:0015188">
    <property type="term" value="F:L-isoleucine transmembrane transporter activity"/>
    <property type="evidence" value="ECO:0007669"/>
    <property type="project" value="TreeGrafter"/>
</dbReference>
<evidence type="ECO:0000256" key="1">
    <source>
        <dbReference type="ARBA" id="ARBA00004651"/>
    </source>
</evidence>
<evidence type="ECO:0000256" key="3">
    <source>
        <dbReference type="ARBA" id="ARBA00022448"/>
    </source>
</evidence>
<comment type="subcellular location">
    <subcellularLocation>
        <location evidence="9">Cell inner membrane</location>
        <topology evidence="9">Multi-pass membrane protein</topology>
    </subcellularLocation>
    <subcellularLocation>
        <location evidence="1">Cell membrane</location>
        <topology evidence="1">Multi-pass membrane protein</topology>
    </subcellularLocation>
</comment>
<dbReference type="AlphaFoldDB" id="A0A379F7C2"/>
<sequence length="466" mass="49987">MLRHFDVINRYRNYILTKLMAHRLTSRDILALGFMTFALFVGAGNIIFPPMVGLQSGEFVWTAAIGFLVTGVGLPVLTIVALAKVGGGIEALSTPIGKSMGLLLAIVAYLAVGPLFATPRTATVSFKVGIAPLVGDTELSLLIYSIVYFLIVIGISLYPGKLLDSVGHILAPIKILALGVLGVAAVFWPAGGAIPATDAYRDMALTQGFINGYLTMDTLGAMVFGIVIVNAARSRGIDNSSLLTRYTMWAGIIAGILLTAIYLSLFKLGSSSGSIIPGAQDGADILHAYVQYTFGNFGSFFLAVLIFLACMVTAVGLTCACAEFFSRYLPISYRTLVLILAIFSAVVSNLGLSKLIAFSIPVLIMIYPPCIVIILMSFTLRLWNNPSRIIAPAMAISLFFGIFDAIKASDYLKHLLPEWATKLPLSEQGLAWLIPVLVTIVVCGIYDKIAGSQSKKVIHTEMLNKQ</sequence>
<dbReference type="GO" id="GO:0005304">
    <property type="term" value="F:L-valine transmembrane transporter activity"/>
    <property type="evidence" value="ECO:0007669"/>
    <property type="project" value="TreeGrafter"/>
</dbReference>
<keyword evidence="8 9" id="KW-0472">Membrane</keyword>
<feature type="transmembrane region" description="Helical" evidence="9">
    <location>
        <begin position="29"/>
        <end position="48"/>
    </location>
</feature>
<keyword evidence="7 9" id="KW-1133">Transmembrane helix</keyword>
<dbReference type="GO" id="GO:0015190">
    <property type="term" value="F:L-leucine transmembrane transporter activity"/>
    <property type="evidence" value="ECO:0007669"/>
    <property type="project" value="TreeGrafter"/>
</dbReference>
<feature type="transmembrane region" description="Helical" evidence="9">
    <location>
        <begin position="390"/>
        <end position="409"/>
    </location>
</feature>
<comment type="function">
    <text evidence="9">Component of the transport system for branched-chain amino acids.</text>
</comment>
<evidence type="ECO:0000256" key="4">
    <source>
        <dbReference type="ARBA" id="ARBA00022475"/>
    </source>
</evidence>
<feature type="transmembrane region" description="Helical" evidence="9">
    <location>
        <begin position="139"/>
        <end position="158"/>
    </location>
</feature>
<evidence type="ECO:0000256" key="8">
    <source>
        <dbReference type="ARBA" id="ARBA00023136"/>
    </source>
</evidence>
<dbReference type="Pfam" id="PF05525">
    <property type="entry name" value="Branch_AA_trans"/>
    <property type="match status" value="1"/>
</dbReference>
<dbReference type="InterPro" id="IPR004685">
    <property type="entry name" value="Brnchd-chn_aa_trnsp_Livcs"/>
</dbReference>
<gene>
    <name evidence="10" type="primary">brnQ_1</name>
    <name evidence="10" type="ORF">NCTC10376_01142</name>
</gene>
<feature type="transmembrane region" description="Helical" evidence="9">
    <location>
        <begin position="429"/>
        <end position="446"/>
    </location>
</feature>
<keyword evidence="3 9" id="KW-0813">Transport</keyword>
<keyword evidence="6 9" id="KW-0029">Amino-acid transport</keyword>
<evidence type="ECO:0000256" key="6">
    <source>
        <dbReference type="ARBA" id="ARBA00022970"/>
    </source>
</evidence>
<dbReference type="PANTHER" id="PTHR30588">
    <property type="entry name" value="BRANCHED-CHAIN AMINO ACID TRANSPORT SYSTEM 2 CARRIER PROTEIN"/>
    <property type="match status" value="1"/>
</dbReference>
<feature type="transmembrane region" description="Helical" evidence="9">
    <location>
        <begin position="210"/>
        <end position="231"/>
    </location>
</feature>
<dbReference type="Proteomes" id="UP000254331">
    <property type="component" value="Unassembled WGS sequence"/>
</dbReference>
<reference evidence="10 11" key="1">
    <citation type="submission" date="2018-06" db="EMBL/GenBank/DDBJ databases">
        <authorList>
            <consortium name="Pathogen Informatics"/>
            <person name="Doyle S."/>
        </authorList>
    </citation>
    <scope>NUCLEOTIDE SEQUENCE [LARGE SCALE GENOMIC DNA]</scope>
    <source>
        <strain evidence="10 11">NCTC10376</strain>
    </source>
</reference>
<evidence type="ECO:0000256" key="2">
    <source>
        <dbReference type="ARBA" id="ARBA00008540"/>
    </source>
</evidence>
<feature type="transmembrane region" description="Helical" evidence="9">
    <location>
        <begin position="358"/>
        <end position="378"/>
    </location>
</feature>
<accession>A0A379F7C2</accession>
<evidence type="ECO:0000313" key="11">
    <source>
        <dbReference type="Proteomes" id="UP000254331"/>
    </source>
</evidence>
<protein>
    <recommendedName>
        <fullName evidence="9">Branched-chain amino acid transport system carrier protein</fullName>
    </recommendedName>
</protein>
<evidence type="ECO:0000256" key="5">
    <source>
        <dbReference type="ARBA" id="ARBA00022692"/>
    </source>
</evidence>